<keyword evidence="2" id="KW-1185">Reference proteome</keyword>
<comment type="caution">
    <text evidence="1">The sequence shown here is derived from an EMBL/GenBank/DDBJ whole genome shotgun (WGS) entry which is preliminary data.</text>
</comment>
<dbReference type="InterPro" id="IPR006059">
    <property type="entry name" value="SBP"/>
</dbReference>
<reference evidence="1 2" key="1">
    <citation type="submission" date="2018-12" db="EMBL/GenBank/DDBJ databases">
        <title>Glycomyces sp. YIM 121974 draft genome.</title>
        <authorList>
            <person name="Li Q."/>
        </authorList>
    </citation>
    <scope>NUCLEOTIDE SEQUENCE [LARGE SCALE GENOMIC DNA]</scope>
    <source>
        <strain evidence="1 2">YIM 121974</strain>
    </source>
</reference>
<protein>
    <submittedName>
        <fullName evidence="1">Extracellular solute-binding protein</fullName>
    </submittedName>
</protein>
<dbReference type="Gene3D" id="3.40.190.10">
    <property type="entry name" value="Periplasmic binding protein-like II"/>
    <property type="match status" value="1"/>
</dbReference>
<gene>
    <name evidence="1" type="ORF">EIW28_17090</name>
</gene>
<organism evidence="1 2">
    <name type="scientific">Glycomyces terrestris</name>
    <dbReference type="NCBI Taxonomy" id="2493553"/>
    <lineage>
        <taxon>Bacteria</taxon>
        <taxon>Bacillati</taxon>
        <taxon>Actinomycetota</taxon>
        <taxon>Actinomycetes</taxon>
        <taxon>Glycomycetales</taxon>
        <taxon>Glycomycetaceae</taxon>
        <taxon>Glycomyces</taxon>
    </lineage>
</organism>
<accession>A0A426UWK3</accession>
<dbReference type="InterPro" id="IPR050490">
    <property type="entry name" value="Bact_solute-bd_prot1"/>
</dbReference>
<dbReference type="PROSITE" id="PS51318">
    <property type="entry name" value="TAT"/>
    <property type="match status" value="1"/>
</dbReference>
<dbReference type="RefSeq" id="WP_125248888.1">
    <property type="nucleotide sequence ID" value="NZ_RSEB01000004.1"/>
</dbReference>
<sequence>MAPNHNRPTTQQTLAGLALNRRRMLALGGLAAGAGALGACGSNTGRGGDGDGVNLYQWYHQYGEAGTQQAAEKYAAAYEDATVTINWVPGDYDTALSSGLLADKPGDYPDVFESHLNRSMVDSGQIVPLDDLFEGVLDDFTEIDVKRNSIDGKIYGIQMIDDPQFLYYRPSLFADAGITEPATFDDLMAAAAALTTPDVKGLFLGNDDSATKLFQPIVFSAGQTLLTDDNQIGFDKDTVIAGALKVKALHETDSLLIGAPTEAWDPSSIIQGLCAIQWCGLWALPQIIETYGDDIAVMPLPGFDGGAPTVYNGGWSTFVNAKSEHVDEAKAFAKWLWIDNEEYIQDWCLSYGFHIPPRKSMAANADALAEGPAATAVQISQEYGWGDNPNWTPTMETAVDDMMNRIVLEGADPSAEFDTAAQTIQSELDTIFG</sequence>
<dbReference type="PANTHER" id="PTHR43649:SF12">
    <property type="entry name" value="DIACETYLCHITOBIOSE BINDING PROTEIN DASA"/>
    <property type="match status" value="1"/>
</dbReference>
<dbReference type="InterPro" id="IPR006311">
    <property type="entry name" value="TAT_signal"/>
</dbReference>
<dbReference type="SUPFAM" id="SSF53850">
    <property type="entry name" value="Periplasmic binding protein-like II"/>
    <property type="match status" value="1"/>
</dbReference>
<name>A0A426UWK3_9ACTN</name>
<evidence type="ECO:0000313" key="1">
    <source>
        <dbReference type="EMBL" id="RRR98581.1"/>
    </source>
</evidence>
<evidence type="ECO:0000313" key="2">
    <source>
        <dbReference type="Proteomes" id="UP000277256"/>
    </source>
</evidence>
<proteinExistence type="predicted"/>
<dbReference type="Proteomes" id="UP000277256">
    <property type="component" value="Unassembled WGS sequence"/>
</dbReference>
<dbReference type="AlphaFoldDB" id="A0A426UWK3"/>
<dbReference type="OrthoDB" id="9780991at2"/>
<dbReference type="PANTHER" id="PTHR43649">
    <property type="entry name" value="ARABINOSE-BINDING PROTEIN-RELATED"/>
    <property type="match status" value="1"/>
</dbReference>
<dbReference type="Pfam" id="PF01547">
    <property type="entry name" value="SBP_bac_1"/>
    <property type="match status" value="1"/>
</dbReference>
<dbReference type="EMBL" id="RSEB01000004">
    <property type="protein sequence ID" value="RRR98581.1"/>
    <property type="molecule type" value="Genomic_DNA"/>
</dbReference>